<reference evidence="5" key="1">
    <citation type="journal article" date="2018" name="DNA Res.">
        <title>Multiple hybrid de novo genome assembly of finger millet, an orphan allotetraploid crop.</title>
        <authorList>
            <person name="Hatakeyama M."/>
            <person name="Aluri S."/>
            <person name="Balachadran M.T."/>
            <person name="Sivarajan S.R."/>
            <person name="Patrignani A."/>
            <person name="Gruter S."/>
            <person name="Poveda L."/>
            <person name="Shimizu-Inatsugi R."/>
            <person name="Baeten J."/>
            <person name="Francoijs K.J."/>
            <person name="Nataraja K.N."/>
            <person name="Reddy Y.A.N."/>
            <person name="Phadnis S."/>
            <person name="Ravikumar R.L."/>
            <person name="Schlapbach R."/>
            <person name="Sreeman S.M."/>
            <person name="Shimizu K.K."/>
        </authorList>
    </citation>
    <scope>NUCLEOTIDE SEQUENCE</scope>
</reference>
<reference evidence="5" key="2">
    <citation type="submission" date="2021-12" db="EMBL/GenBank/DDBJ databases">
        <title>Resequencing data analysis of finger millet.</title>
        <authorList>
            <person name="Hatakeyama M."/>
            <person name="Aluri S."/>
            <person name="Balachadran M.T."/>
            <person name="Sivarajan S.R."/>
            <person name="Poveda L."/>
            <person name="Shimizu-Inatsugi R."/>
            <person name="Schlapbach R."/>
            <person name="Sreeman S.M."/>
            <person name="Shimizu K.K."/>
        </authorList>
    </citation>
    <scope>NUCLEOTIDE SEQUENCE</scope>
</reference>
<evidence type="ECO:0000259" key="4">
    <source>
        <dbReference type="Pfam" id="PF13947"/>
    </source>
</evidence>
<evidence type="ECO:0000313" key="5">
    <source>
        <dbReference type="EMBL" id="GJN37677.1"/>
    </source>
</evidence>
<dbReference type="GO" id="GO:0030247">
    <property type="term" value="F:polysaccharide binding"/>
    <property type="evidence" value="ECO:0007669"/>
    <property type="project" value="InterPro"/>
</dbReference>
<gene>
    <name evidence="5" type="primary">gb26657</name>
    <name evidence="5" type="ORF">PR202_gb26657</name>
</gene>
<feature type="domain" description="Wall-associated receptor kinase galacturonan-binding" evidence="4">
    <location>
        <begin position="40"/>
        <end position="103"/>
    </location>
</feature>
<name>A0AAV5FSR5_ELECO</name>
<feature type="chain" id="PRO_5043327297" description="Wall-associated receptor kinase galacturonan-binding domain-containing protein" evidence="3">
    <location>
        <begin position="33"/>
        <end position="369"/>
    </location>
</feature>
<dbReference type="InterPro" id="IPR025287">
    <property type="entry name" value="WAK_GUB"/>
</dbReference>
<comment type="subcellular location">
    <subcellularLocation>
        <location evidence="1">Membrane</location>
        <topology evidence="1">Single-pass membrane protein</topology>
    </subcellularLocation>
</comment>
<evidence type="ECO:0000256" key="3">
    <source>
        <dbReference type="SAM" id="SignalP"/>
    </source>
</evidence>
<dbReference type="Pfam" id="PF13947">
    <property type="entry name" value="GUB_WAK_bind"/>
    <property type="match status" value="1"/>
</dbReference>
<proteinExistence type="predicted"/>
<dbReference type="EMBL" id="BQKI01000095">
    <property type="protein sequence ID" value="GJN37677.1"/>
    <property type="molecule type" value="Genomic_DNA"/>
</dbReference>
<feature type="signal peptide" evidence="3">
    <location>
        <begin position="1"/>
        <end position="32"/>
    </location>
</feature>
<dbReference type="PANTHER" id="PTHR33138:SF1">
    <property type="entry name" value="OS01G0113900 PROTEIN"/>
    <property type="match status" value="1"/>
</dbReference>
<organism evidence="5 6">
    <name type="scientific">Eleusine coracana subsp. coracana</name>
    <dbReference type="NCBI Taxonomy" id="191504"/>
    <lineage>
        <taxon>Eukaryota</taxon>
        <taxon>Viridiplantae</taxon>
        <taxon>Streptophyta</taxon>
        <taxon>Embryophyta</taxon>
        <taxon>Tracheophyta</taxon>
        <taxon>Spermatophyta</taxon>
        <taxon>Magnoliopsida</taxon>
        <taxon>Liliopsida</taxon>
        <taxon>Poales</taxon>
        <taxon>Poaceae</taxon>
        <taxon>PACMAD clade</taxon>
        <taxon>Chloridoideae</taxon>
        <taxon>Cynodonteae</taxon>
        <taxon>Eleusininae</taxon>
        <taxon>Eleusine</taxon>
    </lineage>
</organism>
<protein>
    <recommendedName>
        <fullName evidence="4">Wall-associated receptor kinase galacturonan-binding domain-containing protein</fullName>
    </recommendedName>
</protein>
<evidence type="ECO:0000256" key="2">
    <source>
        <dbReference type="ARBA" id="ARBA00022729"/>
    </source>
</evidence>
<keyword evidence="6" id="KW-1185">Reference proteome</keyword>
<dbReference type="AlphaFoldDB" id="A0AAV5FSR5"/>
<sequence>MAIYGVFPRFPTLQLLIVLYVLAAIVPDHVQGRPFEPHDCPPFSCGNLGDVSYPFRRQGDPLWCGSQSYELNCSDSKAVIHIDDGTYYVTHMNQMDQQFWVVDTELGNNSCPLPRWKRFLGTDMTLHNSSNSFEVELVPTYSARWATFVKCLQQVNNNGMYRPVACLSTNHSFVYVLTGFHVTDIENLEPSCGFLAMTPFVGQEDRFSLYSNLSHADILTFMRKGFPIRFPFTLKSSNRYTMKECIMEPYSEEPSTIMLIRSWILKILVADKTILSCSAETIASPYDIILWNVMYATTVFKMIVGLQPFALAAAPATRLSPGLLAVNVKSLPAAGHDGRGHIRIRVRGPGFQRCLARSGKPLRRRFLSS</sequence>
<evidence type="ECO:0000256" key="1">
    <source>
        <dbReference type="ARBA" id="ARBA00004167"/>
    </source>
</evidence>
<comment type="caution">
    <text evidence="5">The sequence shown here is derived from an EMBL/GenBank/DDBJ whole genome shotgun (WGS) entry which is preliminary data.</text>
</comment>
<dbReference type="Proteomes" id="UP001054889">
    <property type="component" value="Unassembled WGS sequence"/>
</dbReference>
<accession>A0AAV5FSR5</accession>
<dbReference type="GO" id="GO:0016020">
    <property type="term" value="C:membrane"/>
    <property type="evidence" value="ECO:0007669"/>
    <property type="project" value="UniProtKB-SubCell"/>
</dbReference>
<evidence type="ECO:0000313" key="6">
    <source>
        <dbReference type="Proteomes" id="UP001054889"/>
    </source>
</evidence>
<dbReference type="PANTHER" id="PTHR33138">
    <property type="entry name" value="OS01G0690200 PROTEIN"/>
    <property type="match status" value="1"/>
</dbReference>
<keyword evidence="2 3" id="KW-0732">Signal</keyword>